<evidence type="ECO:0000313" key="2">
    <source>
        <dbReference type="Proteomes" id="UP000186878"/>
    </source>
</evidence>
<name>A0A1Q8SUM8_9GAMM</name>
<organism evidence="1 2">
    <name type="scientific">Salinicola socius</name>
    <dbReference type="NCBI Taxonomy" id="404433"/>
    <lineage>
        <taxon>Bacteria</taxon>
        <taxon>Pseudomonadati</taxon>
        <taxon>Pseudomonadota</taxon>
        <taxon>Gammaproteobacteria</taxon>
        <taxon>Oceanospirillales</taxon>
        <taxon>Halomonadaceae</taxon>
        <taxon>Salinicola</taxon>
    </lineage>
</organism>
<comment type="caution">
    <text evidence="1">The sequence shown here is derived from an EMBL/GenBank/DDBJ whole genome shotgun (WGS) entry which is preliminary data.</text>
</comment>
<gene>
    <name evidence="1" type="ORF">BTW07_05750</name>
</gene>
<protein>
    <submittedName>
        <fullName evidence="1">Phage tail protein</fullName>
    </submittedName>
</protein>
<accession>A0A1Q8SUM8</accession>
<dbReference type="InterPro" id="IPR008861">
    <property type="entry name" value="GpX-like"/>
</dbReference>
<sequence length="70" mass="7764">MPRIVYAHQYDTVDAICQRVYGRTAGVTEQLLEQNPGLADLGPMLPQGTAITLPDVVQQPQRSTVVQLWD</sequence>
<dbReference type="Proteomes" id="UP000186878">
    <property type="component" value="Unassembled WGS sequence"/>
</dbReference>
<evidence type="ECO:0000313" key="1">
    <source>
        <dbReference type="EMBL" id="OLO05116.1"/>
    </source>
</evidence>
<dbReference type="AlphaFoldDB" id="A0A1Q8SUM8"/>
<keyword evidence="2" id="KW-1185">Reference proteome</keyword>
<dbReference type="Pfam" id="PF05489">
    <property type="entry name" value="Phage_tail_X"/>
    <property type="match status" value="1"/>
</dbReference>
<dbReference type="STRING" id="404433.BTW07_05750"/>
<reference evidence="1 2" key="1">
    <citation type="submission" date="2016-12" db="EMBL/GenBank/DDBJ databases">
        <title>Draft genome sequences of strains Salinicola socius SMB35, Salinicola sp. MH3R3-1 and Chromohalobacter sp. SMB17 from the Verkhnekamsk potash mining region of Russia.</title>
        <authorList>
            <person name="Mavrodi D.V."/>
            <person name="Olsson B.E."/>
            <person name="Korsakova E.S."/>
            <person name="Pyankova A."/>
            <person name="Mavrodi O.V."/>
            <person name="Plotnikova E.G."/>
        </authorList>
    </citation>
    <scope>NUCLEOTIDE SEQUENCE [LARGE SCALE GENOMIC DNA]</scope>
    <source>
        <strain evidence="1 2">SMB35</strain>
    </source>
</reference>
<dbReference type="EMBL" id="MSDO01000005">
    <property type="protein sequence ID" value="OLO05116.1"/>
    <property type="molecule type" value="Genomic_DNA"/>
</dbReference>
<dbReference type="RefSeq" id="WP_075569213.1">
    <property type="nucleotide sequence ID" value="NZ_MSDO01000005.1"/>
</dbReference>
<proteinExistence type="predicted"/>
<dbReference type="OrthoDB" id="8759063at2"/>